<evidence type="ECO:0000313" key="3">
    <source>
        <dbReference type="EMBL" id="OAX32860.1"/>
    </source>
</evidence>
<accession>A0A1B7MJT0</accession>
<dbReference type="PANTHER" id="PTHR46115">
    <property type="entry name" value="THIOREDOXIN-LIKE PROTEIN 1"/>
    <property type="match status" value="1"/>
</dbReference>
<protein>
    <submittedName>
        <fullName evidence="3">Thioredoxin-domain-containing protein</fullName>
    </submittedName>
</protein>
<dbReference type="EMBL" id="KV448896">
    <property type="protein sequence ID" value="OAX32860.1"/>
    <property type="molecule type" value="Genomic_DNA"/>
</dbReference>
<dbReference type="InParanoid" id="A0A1B7MJT0"/>
<evidence type="ECO:0000256" key="1">
    <source>
        <dbReference type="ARBA" id="ARBA00023157"/>
    </source>
</evidence>
<name>A0A1B7MJT0_9AGAM</name>
<dbReference type="Pfam" id="PF00085">
    <property type="entry name" value="Thioredoxin"/>
    <property type="match status" value="1"/>
</dbReference>
<dbReference type="FunCoup" id="A0A1B7MJT0">
    <property type="interactions" value="241"/>
</dbReference>
<dbReference type="Proteomes" id="UP000092154">
    <property type="component" value="Unassembled WGS sequence"/>
</dbReference>
<evidence type="ECO:0000313" key="4">
    <source>
        <dbReference type="Proteomes" id="UP000092154"/>
    </source>
</evidence>
<dbReference type="PROSITE" id="PS51352">
    <property type="entry name" value="THIOREDOXIN_2"/>
    <property type="match status" value="1"/>
</dbReference>
<dbReference type="CDD" id="cd02947">
    <property type="entry name" value="TRX_family"/>
    <property type="match status" value="1"/>
</dbReference>
<gene>
    <name evidence="3" type="ORF">K503DRAFT_571403</name>
</gene>
<keyword evidence="1" id="KW-1015">Disulfide bond</keyword>
<dbReference type="AlphaFoldDB" id="A0A1B7MJT0"/>
<dbReference type="PROSITE" id="PS00194">
    <property type="entry name" value="THIOREDOXIN_1"/>
    <property type="match status" value="1"/>
</dbReference>
<feature type="domain" description="Thioredoxin" evidence="2">
    <location>
        <begin position="1"/>
        <end position="126"/>
    </location>
</feature>
<dbReference type="InterPro" id="IPR017937">
    <property type="entry name" value="Thioredoxin_CS"/>
</dbReference>
<organism evidence="3 4">
    <name type="scientific">Rhizopogon vinicolor AM-OR11-026</name>
    <dbReference type="NCBI Taxonomy" id="1314800"/>
    <lineage>
        <taxon>Eukaryota</taxon>
        <taxon>Fungi</taxon>
        <taxon>Dikarya</taxon>
        <taxon>Basidiomycota</taxon>
        <taxon>Agaricomycotina</taxon>
        <taxon>Agaricomycetes</taxon>
        <taxon>Agaricomycetidae</taxon>
        <taxon>Boletales</taxon>
        <taxon>Suillineae</taxon>
        <taxon>Rhizopogonaceae</taxon>
        <taxon>Rhizopogon</taxon>
    </lineage>
</organism>
<dbReference type="STRING" id="1314800.A0A1B7MJT0"/>
<dbReference type="SUPFAM" id="SSF52833">
    <property type="entry name" value="Thioredoxin-like"/>
    <property type="match status" value="1"/>
</dbReference>
<sequence length="137" mass="14885">MESLVLPVSSKAEFDKYTSDPNKITVIDFTATWCGPCKQIKPIFEQLAKDYTNLNFVKVDIDDARDVALAFSISPTFVFLKGGEEMTPRFSGADRNRLTKTIEGLATPGSSGAFSGLTTTWSNLNPQAKVLIALCAA</sequence>
<dbReference type="InterPro" id="IPR013766">
    <property type="entry name" value="Thioredoxin_domain"/>
</dbReference>
<evidence type="ECO:0000259" key="2">
    <source>
        <dbReference type="PROSITE" id="PS51352"/>
    </source>
</evidence>
<dbReference type="Gene3D" id="3.40.30.10">
    <property type="entry name" value="Glutaredoxin"/>
    <property type="match status" value="1"/>
</dbReference>
<reference evidence="3 4" key="1">
    <citation type="submission" date="2016-06" db="EMBL/GenBank/DDBJ databases">
        <title>Comparative genomics of the ectomycorrhizal sister species Rhizopogon vinicolor and Rhizopogon vesiculosus (Basidiomycota: Boletales) reveals a divergence of the mating type B locus.</title>
        <authorList>
            <consortium name="DOE Joint Genome Institute"/>
            <person name="Mujic A.B."/>
            <person name="Kuo A."/>
            <person name="Tritt A."/>
            <person name="Lipzen A."/>
            <person name="Chen C."/>
            <person name="Johnson J."/>
            <person name="Sharma A."/>
            <person name="Barry K."/>
            <person name="Grigoriev I.V."/>
            <person name="Spatafora J.W."/>
        </authorList>
    </citation>
    <scope>NUCLEOTIDE SEQUENCE [LARGE SCALE GENOMIC DNA]</scope>
    <source>
        <strain evidence="3 4">AM-OR11-026</strain>
    </source>
</reference>
<proteinExistence type="predicted"/>
<keyword evidence="4" id="KW-1185">Reference proteome</keyword>
<dbReference type="OrthoDB" id="10263751at2759"/>
<dbReference type="InterPro" id="IPR036249">
    <property type="entry name" value="Thioredoxin-like_sf"/>
</dbReference>